<organism evidence="2 3">
    <name type="scientific">Brachionus plicatilis</name>
    <name type="common">Marine rotifer</name>
    <name type="synonym">Brachionus muelleri</name>
    <dbReference type="NCBI Taxonomy" id="10195"/>
    <lineage>
        <taxon>Eukaryota</taxon>
        <taxon>Metazoa</taxon>
        <taxon>Spiralia</taxon>
        <taxon>Gnathifera</taxon>
        <taxon>Rotifera</taxon>
        <taxon>Eurotatoria</taxon>
        <taxon>Monogononta</taxon>
        <taxon>Pseudotrocha</taxon>
        <taxon>Ploima</taxon>
        <taxon>Brachionidae</taxon>
        <taxon>Brachionus</taxon>
    </lineage>
</organism>
<dbReference type="EMBL" id="REGN01003421">
    <property type="protein sequence ID" value="RNA22632.1"/>
    <property type="molecule type" value="Genomic_DNA"/>
</dbReference>
<evidence type="ECO:0000256" key="1">
    <source>
        <dbReference type="SAM" id="Phobius"/>
    </source>
</evidence>
<evidence type="ECO:0000313" key="3">
    <source>
        <dbReference type="Proteomes" id="UP000276133"/>
    </source>
</evidence>
<gene>
    <name evidence="2" type="ORF">BpHYR1_054630</name>
</gene>
<keyword evidence="1" id="KW-1133">Transmembrane helix</keyword>
<dbReference type="AlphaFoldDB" id="A0A3M7RGF5"/>
<feature type="transmembrane region" description="Helical" evidence="1">
    <location>
        <begin position="20"/>
        <end position="43"/>
    </location>
</feature>
<proteinExistence type="predicted"/>
<sequence>MQISERKNALILHIDAFQELNLVLLIRAVLNGLIQFLSFYHLYALNNNLNKKILSFKKICFSRKI</sequence>
<keyword evidence="1" id="KW-0472">Membrane</keyword>
<keyword evidence="1" id="KW-0812">Transmembrane</keyword>
<name>A0A3M7RGF5_BRAPC</name>
<comment type="caution">
    <text evidence="2">The sequence shown here is derived from an EMBL/GenBank/DDBJ whole genome shotgun (WGS) entry which is preliminary data.</text>
</comment>
<accession>A0A3M7RGF5</accession>
<evidence type="ECO:0000313" key="2">
    <source>
        <dbReference type="EMBL" id="RNA22632.1"/>
    </source>
</evidence>
<keyword evidence="3" id="KW-1185">Reference proteome</keyword>
<reference evidence="2 3" key="1">
    <citation type="journal article" date="2018" name="Sci. Rep.">
        <title>Genomic signatures of local adaptation to the degree of environmental predictability in rotifers.</title>
        <authorList>
            <person name="Franch-Gras L."/>
            <person name="Hahn C."/>
            <person name="Garcia-Roger E.M."/>
            <person name="Carmona M.J."/>
            <person name="Serra M."/>
            <person name="Gomez A."/>
        </authorList>
    </citation>
    <scope>NUCLEOTIDE SEQUENCE [LARGE SCALE GENOMIC DNA]</scope>
    <source>
        <strain evidence="2">HYR1</strain>
    </source>
</reference>
<dbReference type="Proteomes" id="UP000276133">
    <property type="component" value="Unassembled WGS sequence"/>
</dbReference>
<protein>
    <submittedName>
        <fullName evidence="2">Uncharacterized protein</fullName>
    </submittedName>
</protein>